<comment type="caution">
    <text evidence="15">The sequence shown here is derived from an EMBL/GenBank/DDBJ whole genome shotgun (WGS) entry which is preliminary data.</text>
</comment>
<feature type="domain" description="EMC1 first beta-propeller" evidence="14">
    <location>
        <begin position="19"/>
        <end position="404"/>
    </location>
</feature>
<comment type="similarity">
    <text evidence="2">Belongs to the EMC1 family.</text>
</comment>
<evidence type="ECO:0000256" key="9">
    <source>
        <dbReference type="ARBA" id="ARBA00023136"/>
    </source>
</evidence>
<dbReference type="InterPro" id="IPR026895">
    <property type="entry name" value="EMC1"/>
</dbReference>
<dbReference type="SUPFAM" id="SSF50998">
    <property type="entry name" value="Quinoprotein alcohol dehydrogenase-like"/>
    <property type="match status" value="1"/>
</dbReference>
<dbReference type="InterPro" id="IPR011678">
    <property type="entry name" value="EMC1_C"/>
</dbReference>
<dbReference type="Proteomes" id="UP001432027">
    <property type="component" value="Unassembled WGS sequence"/>
</dbReference>
<evidence type="ECO:0000313" key="16">
    <source>
        <dbReference type="Proteomes" id="UP001432027"/>
    </source>
</evidence>
<dbReference type="PANTHER" id="PTHR21573">
    <property type="entry name" value="ER MEMBRANE PROTEIN COMPLEX SUBUNIT 1"/>
    <property type="match status" value="1"/>
</dbReference>
<keyword evidence="9 11" id="KW-0472">Membrane</keyword>
<evidence type="ECO:0000256" key="8">
    <source>
        <dbReference type="ARBA" id="ARBA00022989"/>
    </source>
</evidence>
<evidence type="ECO:0000256" key="3">
    <source>
        <dbReference type="ARBA" id="ARBA00011276"/>
    </source>
</evidence>
<feature type="domain" description="ER membrane protein complex subunit 1 C-terminal" evidence="13">
    <location>
        <begin position="763"/>
        <end position="969"/>
    </location>
</feature>
<feature type="transmembrane region" description="Helical" evidence="11">
    <location>
        <begin position="939"/>
        <end position="956"/>
    </location>
</feature>
<protein>
    <recommendedName>
        <fullName evidence="4">ER membrane protein complex subunit 1</fullName>
    </recommendedName>
</protein>
<keyword evidence="16" id="KW-1185">Reference proteome</keyword>
<evidence type="ECO:0000256" key="1">
    <source>
        <dbReference type="ARBA" id="ARBA00004115"/>
    </source>
</evidence>
<accession>A0AAV5SL82</accession>
<keyword evidence="7" id="KW-0256">Endoplasmic reticulum</keyword>
<name>A0AAV5SL82_9BILA</name>
<reference evidence="15" key="1">
    <citation type="submission" date="2023-10" db="EMBL/GenBank/DDBJ databases">
        <title>Genome assembly of Pristionchus species.</title>
        <authorList>
            <person name="Yoshida K."/>
            <person name="Sommer R.J."/>
        </authorList>
    </citation>
    <scope>NUCLEOTIDE SEQUENCE</scope>
    <source>
        <strain evidence="15">RS0144</strain>
    </source>
</reference>
<feature type="chain" id="PRO_5043876447" description="ER membrane protein complex subunit 1" evidence="12">
    <location>
        <begin position="20"/>
        <end position="970"/>
    </location>
</feature>
<dbReference type="GO" id="GO:0072546">
    <property type="term" value="C:EMC complex"/>
    <property type="evidence" value="ECO:0007669"/>
    <property type="project" value="InterPro"/>
</dbReference>
<keyword evidence="6 12" id="KW-0732">Signal</keyword>
<evidence type="ECO:0000313" key="15">
    <source>
        <dbReference type="EMBL" id="GMS84116.1"/>
    </source>
</evidence>
<dbReference type="EMBL" id="BTSX01000002">
    <property type="protein sequence ID" value="GMS84116.1"/>
    <property type="molecule type" value="Genomic_DNA"/>
</dbReference>
<evidence type="ECO:0000256" key="11">
    <source>
        <dbReference type="SAM" id="Phobius"/>
    </source>
</evidence>
<evidence type="ECO:0000256" key="12">
    <source>
        <dbReference type="SAM" id="SignalP"/>
    </source>
</evidence>
<comment type="subcellular location">
    <subcellularLocation>
        <location evidence="1">Endoplasmic reticulum membrane</location>
        <topology evidence="1">Single-pass type I membrane protein</topology>
    </subcellularLocation>
</comment>
<dbReference type="GO" id="GO:0034975">
    <property type="term" value="P:protein folding in endoplasmic reticulum"/>
    <property type="evidence" value="ECO:0007669"/>
    <property type="project" value="TreeGrafter"/>
</dbReference>
<sequence>QMGWIHLVPCLLLISPVLALFEDQVGKFDWRQRFVGCPTQVSLDRSRGGRIDNILLTSKEQAVAAISLNNGEIAWRRLQEKNTTDDIPFATTEQLMVTVTDNGRSVRAWEKMKGGLRWSVWLSDTPSTSVSVGATGDLVAVVSGNTIYGIEGSDITSYSWKGVITKSDWSRVSTMAAGSSTGSGSSLLRSELVLVTGINGQKVTLTPIDASGLSSEGSVSISANWFDSERCLISRETLWCLSSSGSLTALPLSTSSKSTTITAKPGTLRLLSISNTIAVVGEDETTVFQLKGTEIKKVLSLPVAVDSIEGVSVDGDSEKGVVVVAHSIYNLAVYQLEKGSQLAKATLHSSPSRVPISSLLLSSPSSSSPSEFQIVAVSTDCRIESLVLDVKQTGEPFIEWTREEALARVSKAEMLDLPLSELQASIESEFEGGDLGIVGAFIRRVTTQAHQVKRWAIMTSHQLVALSSSLSFGRSGNLAEILGRIRKQDGVRATRSEPFERDFFNTRKLVLLTTLEGVIYGLDNADGRMVWRLNVDEGSTHFSPLKSQLGEETVPVYMQRTAVHPGLYPIATAVYKDKKSLETVLVSFDPMSGKLLSTRRTPPVKRVDILPKEINEHIHPLVVILKSGKVVFEPELPSDFKTMPLHVMDIDPETGSLEGSELSIVNGVGSQSKRWSGDLSFEKDEKAIIVQGKPPTQRVHSRGRVLLDRNVHYKYINPNLVAVASLDEIRQTLSIHLIDSVSGQIVHTGRVTKVTGPVHLVHCEHWVAYSYWSEKSRRTELGILEMYEGDELPESNIFDSLIPTLHQPKAIVASYIFSQGIEAMGVSETEQGATTRSLIMALPFGGLFEVTRRFVDATRPVDFTQEMREEGMVPYMPEIPIATEDMVNYNQSVYSIKTIKAFPSGLESTSLMLACGMDMFYTRLTPSGTFDILKDDYDTGLITLVLVGLFVGSYVCKRIVKRNSIKAAWA</sequence>
<dbReference type="Gene3D" id="2.130.10.10">
    <property type="entry name" value="YVTN repeat-like/Quinoprotein amine dehydrogenase"/>
    <property type="match status" value="1"/>
</dbReference>
<dbReference type="InterPro" id="IPR015943">
    <property type="entry name" value="WD40/YVTN_repeat-like_dom_sf"/>
</dbReference>
<feature type="non-terminal residue" evidence="15">
    <location>
        <position position="1"/>
    </location>
</feature>
<keyword evidence="8 11" id="KW-1133">Transmembrane helix</keyword>
<dbReference type="PANTHER" id="PTHR21573:SF0">
    <property type="entry name" value="ER MEMBRANE PROTEIN COMPLEX SUBUNIT 1"/>
    <property type="match status" value="1"/>
</dbReference>
<comment type="subunit">
    <text evidence="3">Component of the ER membrane protein complex (EMC).</text>
</comment>
<dbReference type="Pfam" id="PF07774">
    <property type="entry name" value="EMC1_C"/>
    <property type="match status" value="1"/>
</dbReference>
<dbReference type="InterPro" id="IPR011047">
    <property type="entry name" value="Quinoprotein_ADH-like_sf"/>
</dbReference>
<evidence type="ECO:0000256" key="4">
    <source>
        <dbReference type="ARBA" id="ARBA00020824"/>
    </source>
</evidence>
<feature type="signal peptide" evidence="12">
    <location>
        <begin position="1"/>
        <end position="19"/>
    </location>
</feature>
<evidence type="ECO:0000259" key="13">
    <source>
        <dbReference type="Pfam" id="PF07774"/>
    </source>
</evidence>
<evidence type="ECO:0000256" key="6">
    <source>
        <dbReference type="ARBA" id="ARBA00022729"/>
    </source>
</evidence>
<evidence type="ECO:0000256" key="2">
    <source>
        <dbReference type="ARBA" id="ARBA00007904"/>
    </source>
</evidence>
<proteinExistence type="inferred from homology"/>
<dbReference type="InterPro" id="IPR058545">
    <property type="entry name" value="Beta-prop_EMC1_1st"/>
</dbReference>
<evidence type="ECO:0000259" key="14">
    <source>
        <dbReference type="Pfam" id="PF25293"/>
    </source>
</evidence>
<evidence type="ECO:0000256" key="5">
    <source>
        <dbReference type="ARBA" id="ARBA00022692"/>
    </source>
</evidence>
<dbReference type="AlphaFoldDB" id="A0AAV5SL82"/>
<evidence type="ECO:0000256" key="7">
    <source>
        <dbReference type="ARBA" id="ARBA00022824"/>
    </source>
</evidence>
<dbReference type="Pfam" id="PF25293">
    <property type="entry name" value="Beta-prop_EMC1_N"/>
    <property type="match status" value="1"/>
</dbReference>
<keyword evidence="5 11" id="KW-0812">Transmembrane</keyword>
<evidence type="ECO:0000256" key="10">
    <source>
        <dbReference type="ARBA" id="ARBA00023180"/>
    </source>
</evidence>
<gene>
    <name evidence="15" type="ORF">PENTCL1PPCAC_6291</name>
</gene>
<keyword evidence="10" id="KW-0325">Glycoprotein</keyword>
<organism evidence="15 16">
    <name type="scientific">Pristionchus entomophagus</name>
    <dbReference type="NCBI Taxonomy" id="358040"/>
    <lineage>
        <taxon>Eukaryota</taxon>
        <taxon>Metazoa</taxon>
        <taxon>Ecdysozoa</taxon>
        <taxon>Nematoda</taxon>
        <taxon>Chromadorea</taxon>
        <taxon>Rhabditida</taxon>
        <taxon>Rhabditina</taxon>
        <taxon>Diplogasteromorpha</taxon>
        <taxon>Diplogasteroidea</taxon>
        <taxon>Neodiplogasteridae</taxon>
        <taxon>Pristionchus</taxon>
    </lineage>
</organism>